<feature type="region of interest" description="Disordered" evidence="1">
    <location>
        <begin position="1"/>
        <end position="45"/>
    </location>
</feature>
<dbReference type="SUPFAM" id="SSF52540">
    <property type="entry name" value="P-loop containing nucleoside triphosphate hydrolases"/>
    <property type="match status" value="1"/>
</dbReference>
<comment type="caution">
    <text evidence="2">The sequence shown here is derived from an EMBL/GenBank/DDBJ whole genome shotgun (WGS) entry which is preliminary data.</text>
</comment>
<evidence type="ECO:0000313" key="2">
    <source>
        <dbReference type="EMBL" id="KUF76074.1"/>
    </source>
</evidence>
<gene>
    <name evidence="2" type="ORF">AM587_10002854</name>
</gene>
<evidence type="ECO:0000256" key="1">
    <source>
        <dbReference type="SAM" id="MobiDB-lite"/>
    </source>
</evidence>
<dbReference type="OrthoDB" id="1929311at2759"/>
<dbReference type="Gene3D" id="3.40.50.300">
    <property type="entry name" value="P-loop containing nucleotide triphosphate hydrolases"/>
    <property type="match status" value="1"/>
</dbReference>
<evidence type="ECO:0000313" key="3">
    <source>
        <dbReference type="Proteomes" id="UP000052943"/>
    </source>
</evidence>
<dbReference type="Pfam" id="PF14617">
    <property type="entry name" value="CMS1"/>
    <property type="match status" value="1"/>
</dbReference>
<dbReference type="InterPro" id="IPR032704">
    <property type="entry name" value="Cms1"/>
</dbReference>
<dbReference type="AlphaFoldDB" id="A0A0W8BW42"/>
<dbReference type="PANTHER" id="PTHR24030">
    <property type="entry name" value="PROTEIN CMSS1"/>
    <property type="match status" value="1"/>
</dbReference>
<feature type="compositionally biased region" description="Acidic residues" evidence="1">
    <location>
        <begin position="31"/>
        <end position="41"/>
    </location>
</feature>
<dbReference type="Proteomes" id="UP000052943">
    <property type="component" value="Unassembled WGS sequence"/>
</dbReference>
<dbReference type="GO" id="GO:0005634">
    <property type="term" value="C:nucleus"/>
    <property type="evidence" value="ECO:0007669"/>
    <property type="project" value="TreeGrafter"/>
</dbReference>
<reference evidence="2 3" key="1">
    <citation type="submission" date="2015-11" db="EMBL/GenBank/DDBJ databases">
        <title>Genomes and virulence difference between two physiological races of Phytophthora nicotianae.</title>
        <authorList>
            <person name="Liu H."/>
            <person name="Ma X."/>
            <person name="Yu H."/>
            <person name="Fang D."/>
            <person name="Li Y."/>
            <person name="Wang X."/>
            <person name="Wang W."/>
            <person name="Dong Y."/>
            <person name="Xiao B."/>
        </authorList>
    </citation>
    <scope>NUCLEOTIDE SEQUENCE [LARGE SCALE GENOMIC DNA]</scope>
    <source>
        <strain evidence="3">race 0</strain>
    </source>
</reference>
<accession>A0A0W8BW42</accession>
<dbReference type="GO" id="GO:0030686">
    <property type="term" value="C:90S preribosome"/>
    <property type="evidence" value="ECO:0007669"/>
    <property type="project" value="TreeGrafter"/>
</dbReference>
<proteinExistence type="predicted"/>
<sequence>MATRNDDELEMNWTAEAVDASDNESVLSAGSEDEFEEEAELELGSGIKREREERPMPRAKGLHKMTQADHFKIVNDAYIKHRGGQMTSLELADGLNESHFVAPKGVGKHRLDLLPSYIHHLMPSFKRDFLGKGKRRDKSPYFLILCSSALRCLEVIKHLKSFKCNVLKLFAKHKKPEEQAKLLASSYSPIAVGTPARVKKLLEMDALSLKHMTHVIFDMEKDKKQLTVLELNDTATEMVDLLQFYFIPQLNKEDSKMKIVLF</sequence>
<dbReference type="PANTHER" id="PTHR24030:SF0">
    <property type="entry name" value="PROTEIN CMSS1"/>
    <property type="match status" value="1"/>
</dbReference>
<name>A0A0W8BW42_PHYNI</name>
<dbReference type="STRING" id="4790.A0A0W8BW42"/>
<dbReference type="EMBL" id="LNFO01005907">
    <property type="protein sequence ID" value="KUF76074.1"/>
    <property type="molecule type" value="Genomic_DNA"/>
</dbReference>
<organism evidence="2 3">
    <name type="scientific">Phytophthora nicotianae</name>
    <name type="common">Potato buckeye rot agent</name>
    <name type="synonym">Phytophthora parasitica</name>
    <dbReference type="NCBI Taxonomy" id="4792"/>
    <lineage>
        <taxon>Eukaryota</taxon>
        <taxon>Sar</taxon>
        <taxon>Stramenopiles</taxon>
        <taxon>Oomycota</taxon>
        <taxon>Peronosporomycetes</taxon>
        <taxon>Peronosporales</taxon>
        <taxon>Peronosporaceae</taxon>
        <taxon>Phytophthora</taxon>
    </lineage>
</organism>
<protein>
    <submittedName>
        <fullName evidence="2">CMSS1 protein</fullName>
    </submittedName>
</protein>
<dbReference type="InterPro" id="IPR027417">
    <property type="entry name" value="P-loop_NTPase"/>
</dbReference>